<dbReference type="OrthoDB" id="3269052at2759"/>
<proteinExistence type="predicted"/>
<dbReference type="InterPro" id="IPR054586">
    <property type="entry name" value="MACPF_1_fungal"/>
</dbReference>
<evidence type="ECO:0000259" key="1">
    <source>
        <dbReference type="PROSITE" id="PS51412"/>
    </source>
</evidence>
<reference evidence="2" key="1">
    <citation type="submission" date="2020-11" db="EMBL/GenBank/DDBJ databases">
        <authorList>
            <consortium name="DOE Joint Genome Institute"/>
            <person name="Ahrendt S."/>
            <person name="Riley R."/>
            <person name="Andreopoulos W."/>
            <person name="Labutti K."/>
            <person name="Pangilinan J."/>
            <person name="Ruiz-Duenas F.J."/>
            <person name="Barrasa J.M."/>
            <person name="Sanchez-Garcia M."/>
            <person name="Camarero S."/>
            <person name="Miyauchi S."/>
            <person name="Serrano A."/>
            <person name="Linde D."/>
            <person name="Babiker R."/>
            <person name="Drula E."/>
            <person name="Ayuso-Fernandez I."/>
            <person name="Pacheco R."/>
            <person name="Padilla G."/>
            <person name="Ferreira P."/>
            <person name="Barriuso J."/>
            <person name="Kellner H."/>
            <person name="Castanera R."/>
            <person name="Alfaro M."/>
            <person name="Ramirez L."/>
            <person name="Pisabarro A.G."/>
            <person name="Kuo A."/>
            <person name="Tritt A."/>
            <person name="Lipzen A."/>
            <person name="He G."/>
            <person name="Yan M."/>
            <person name="Ng V."/>
            <person name="Cullen D."/>
            <person name="Martin F."/>
            <person name="Rosso M.-N."/>
            <person name="Henrissat B."/>
            <person name="Hibbett D."/>
            <person name="Martinez A.T."/>
            <person name="Grigoriev I.V."/>
        </authorList>
    </citation>
    <scope>NUCLEOTIDE SEQUENCE</scope>
    <source>
        <strain evidence="2">ATCC 90797</strain>
    </source>
</reference>
<dbReference type="InterPro" id="IPR020864">
    <property type="entry name" value="MACPF"/>
</dbReference>
<keyword evidence="3" id="KW-1185">Reference proteome</keyword>
<dbReference type="AlphaFoldDB" id="A0A9P6A1T0"/>
<sequence>MEAVLSGQAATAEAVERFQDSSTSVGLVAVSANWSLLSPPPEFTLQGSPSRIRRQADNVVLKSISQAGDTLNDVIQDPTRRNKLINDNNLLKGIIMGRDGPVPSSRELIVRPDTLRAIINNRATIETTTVEAEFTETLMESNYNSASVKVSAPFVTANSEYSESSSFKNTETEKSMYTSSRYLFPQGRIDFTMPDSGFDDVIKLSPQFTSGVQAALAKATGTEKREALQDLFLEYGHVFRTKVHIGGVLSAHTMETFSRSENETEVKQDIKAGLEGAVKGWGGGATAGHGNTQGTITTSQNRKLDVKYIVNGGDYTKIQKTEEWVASTNQSEHWRVIEVTEVTAVADLLPQPIRGQVKDLLKPLLGKWVDVEKVPGLESFPVSVYRPKDAIPAGWFWLGDTADASKALLVKPTLPARSGRNPALTSLHESSGMTEQPFVDLPQYQYLSTYFGSFAYDTPPGSTLRGLRPDHILPGRYEMVHGDTIGTAVYVTRPVDVPFPEDECFDLKSVVRVKLPGSGNPPKPRWALKKSMVLFDSGEE</sequence>
<dbReference type="Pfam" id="PF22693">
    <property type="entry name" value="MACPF_1"/>
    <property type="match status" value="1"/>
</dbReference>
<dbReference type="InterPro" id="IPR040971">
    <property type="entry name" value="PlyB_C"/>
</dbReference>
<name>A0A9P6A1T0_PLEER</name>
<accession>A0A9P6A1T0</accession>
<evidence type="ECO:0000313" key="2">
    <source>
        <dbReference type="EMBL" id="KAF9497696.1"/>
    </source>
</evidence>
<dbReference type="Pfam" id="PF18684">
    <property type="entry name" value="PlyB_C"/>
    <property type="match status" value="1"/>
</dbReference>
<feature type="domain" description="MACPF" evidence="1">
    <location>
        <begin position="50"/>
        <end position="372"/>
    </location>
</feature>
<evidence type="ECO:0000313" key="3">
    <source>
        <dbReference type="Proteomes" id="UP000807025"/>
    </source>
</evidence>
<protein>
    <submittedName>
        <fullName evidence="2">Erylysin B</fullName>
    </submittedName>
</protein>
<organism evidence="2 3">
    <name type="scientific">Pleurotus eryngii</name>
    <name type="common">Boletus of the steppes</name>
    <dbReference type="NCBI Taxonomy" id="5323"/>
    <lineage>
        <taxon>Eukaryota</taxon>
        <taxon>Fungi</taxon>
        <taxon>Dikarya</taxon>
        <taxon>Basidiomycota</taxon>
        <taxon>Agaricomycotina</taxon>
        <taxon>Agaricomycetes</taxon>
        <taxon>Agaricomycetidae</taxon>
        <taxon>Agaricales</taxon>
        <taxon>Pleurotineae</taxon>
        <taxon>Pleurotaceae</taxon>
        <taxon>Pleurotus</taxon>
    </lineage>
</organism>
<gene>
    <name evidence="2" type="ORF">BDN71DRAFT_1387140</name>
</gene>
<dbReference type="EMBL" id="MU154542">
    <property type="protein sequence ID" value="KAF9497696.1"/>
    <property type="molecule type" value="Genomic_DNA"/>
</dbReference>
<comment type="caution">
    <text evidence="2">The sequence shown here is derived from an EMBL/GenBank/DDBJ whole genome shotgun (WGS) entry which is preliminary data.</text>
</comment>
<dbReference type="Proteomes" id="UP000807025">
    <property type="component" value="Unassembled WGS sequence"/>
</dbReference>
<dbReference type="PROSITE" id="PS51412">
    <property type="entry name" value="MACPF_2"/>
    <property type="match status" value="1"/>
</dbReference>